<feature type="domain" description="Methyltransferase" evidence="1">
    <location>
        <begin position="59"/>
        <end position="136"/>
    </location>
</feature>
<dbReference type="GO" id="GO:0008168">
    <property type="term" value="F:methyltransferase activity"/>
    <property type="evidence" value="ECO:0007669"/>
    <property type="project" value="UniProtKB-KW"/>
</dbReference>
<proteinExistence type="predicted"/>
<dbReference type="HOGENOM" id="CLU_099766_0_0_10"/>
<dbReference type="InterPro" id="IPR029063">
    <property type="entry name" value="SAM-dependent_MTases_sf"/>
</dbReference>
<dbReference type="EMBL" id="CP001769">
    <property type="protein sequence ID" value="ADB42550.1"/>
    <property type="molecule type" value="Genomic_DNA"/>
</dbReference>
<dbReference type="CDD" id="cd02440">
    <property type="entry name" value="AdoMet_MTases"/>
    <property type="match status" value="1"/>
</dbReference>
<dbReference type="STRING" id="504472.Slin_6593"/>
<dbReference type="AlphaFoldDB" id="D2QUR8"/>
<evidence type="ECO:0000313" key="2">
    <source>
        <dbReference type="EMBL" id="ADB42550.1"/>
    </source>
</evidence>
<dbReference type="Proteomes" id="UP000002028">
    <property type="component" value="Chromosome"/>
</dbReference>
<name>D2QUR8_SPILD</name>
<accession>D2QUR8</accession>
<sequence length="206" mass="23257">MNKEPINLFGTDGIFRFHKTLIERHGAGTTRALGWQKIEGQTIRFDKLSQIGNLSGHSVLDAGCGHADLFSFLRKRFSSVTYYGCEQIPELLQIAVQRYKHEANVVLLQGDFLDEAMPITDYVLVSGSLNYGHTDDNFVYNAIETLFAKCRIALGFNLLSGRVGSDTLLRAYQPDDILNFCQTLSKSVQLQVGYWPDDFTVFVYKE</sequence>
<reference evidence="2 3" key="1">
    <citation type="journal article" date="2010" name="Stand. Genomic Sci.">
        <title>Complete genome sequence of Spirosoma linguale type strain (1).</title>
        <authorList>
            <person name="Lail K."/>
            <person name="Sikorski J."/>
            <person name="Saunders E."/>
            <person name="Lapidus A."/>
            <person name="Glavina Del Rio T."/>
            <person name="Copeland A."/>
            <person name="Tice H."/>
            <person name="Cheng J.-F."/>
            <person name="Lucas S."/>
            <person name="Nolan M."/>
            <person name="Bruce D."/>
            <person name="Goodwin L."/>
            <person name="Pitluck S."/>
            <person name="Ivanova N."/>
            <person name="Mavromatis K."/>
            <person name="Ovchinnikova G."/>
            <person name="Pati A."/>
            <person name="Chen A."/>
            <person name="Palaniappan K."/>
            <person name="Land M."/>
            <person name="Hauser L."/>
            <person name="Chang Y.-J."/>
            <person name="Jeffries C.D."/>
            <person name="Chain P."/>
            <person name="Brettin T."/>
            <person name="Detter J.C."/>
            <person name="Schuetze A."/>
            <person name="Rohde M."/>
            <person name="Tindall B.J."/>
            <person name="Goeker M."/>
            <person name="Bristow J."/>
            <person name="Eisen J.A."/>
            <person name="Markowitz V."/>
            <person name="Hugenholtz P."/>
            <person name="Kyrpides N.C."/>
            <person name="Klenk H.-P."/>
            <person name="Chen F."/>
        </authorList>
    </citation>
    <scope>NUCLEOTIDE SEQUENCE [LARGE SCALE GENOMIC DNA]</scope>
    <source>
        <strain evidence="3">ATCC 33905 / DSM 74 / LMG 10896 / Claus 1</strain>
    </source>
</reference>
<dbReference type="SUPFAM" id="SSF53335">
    <property type="entry name" value="S-adenosyl-L-methionine-dependent methyltransferases"/>
    <property type="match status" value="1"/>
</dbReference>
<evidence type="ECO:0000313" key="3">
    <source>
        <dbReference type="Proteomes" id="UP000002028"/>
    </source>
</evidence>
<protein>
    <submittedName>
        <fullName evidence="2">Methyltransferase type 12</fullName>
    </submittedName>
</protein>
<keyword evidence="2" id="KW-0808">Transferase</keyword>
<dbReference type="InterPro" id="IPR041698">
    <property type="entry name" value="Methyltransf_25"/>
</dbReference>
<dbReference type="RefSeq" id="WP_012931032.1">
    <property type="nucleotide sequence ID" value="NC_013730.1"/>
</dbReference>
<dbReference type="eggNOG" id="COG2226">
    <property type="taxonomic scope" value="Bacteria"/>
</dbReference>
<organism evidence="2 3">
    <name type="scientific">Spirosoma linguale (strain ATCC 33905 / DSM 74 / LMG 10896 / Claus 1)</name>
    <dbReference type="NCBI Taxonomy" id="504472"/>
    <lineage>
        <taxon>Bacteria</taxon>
        <taxon>Pseudomonadati</taxon>
        <taxon>Bacteroidota</taxon>
        <taxon>Cytophagia</taxon>
        <taxon>Cytophagales</taxon>
        <taxon>Cytophagaceae</taxon>
        <taxon>Spirosoma</taxon>
    </lineage>
</organism>
<dbReference type="GO" id="GO:0032259">
    <property type="term" value="P:methylation"/>
    <property type="evidence" value="ECO:0007669"/>
    <property type="project" value="UniProtKB-KW"/>
</dbReference>
<dbReference type="KEGG" id="sli:Slin_6593"/>
<dbReference type="Gene3D" id="3.40.50.150">
    <property type="entry name" value="Vaccinia Virus protein VP39"/>
    <property type="match status" value="1"/>
</dbReference>
<keyword evidence="3" id="KW-1185">Reference proteome</keyword>
<gene>
    <name evidence="2" type="ordered locus">Slin_6593</name>
</gene>
<dbReference type="Pfam" id="PF13649">
    <property type="entry name" value="Methyltransf_25"/>
    <property type="match status" value="1"/>
</dbReference>
<evidence type="ECO:0000259" key="1">
    <source>
        <dbReference type="Pfam" id="PF13649"/>
    </source>
</evidence>
<keyword evidence="2" id="KW-0489">Methyltransferase</keyword>